<comment type="caution">
    <text evidence="1">The sequence shown here is derived from an EMBL/GenBank/DDBJ whole genome shotgun (WGS) entry which is preliminary data.</text>
</comment>
<reference evidence="1" key="1">
    <citation type="submission" date="2017-05" db="EMBL/GenBank/DDBJ databases">
        <title>Complete and WGS of Bordetella genogroups.</title>
        <authorList>
            <person name="Spilker T."/>
            <person name="Lipuma J."/>
        </authorList>
    </citation>
    <scope>NUCLEOTIDE SEQUENCE</scope>
    <source>
        <strain evidence="1">AU21707</strain>
    </source>
</reference>
<keyword evidence="2" id="KW-1185">Reference proteome</keyword>
<name>A0A261RFC7_9BORD</name>
<dbReference type="RefSeq" id="WP_094846690.1">
    <property type="nucleotide sequence ID" value="NZ_NEVJ01000002.1"/>
</dbReference>
<sequence length="76" mass="8645">MIHWLRKWLADRRERRNSALFDAGFGQAMARYYVRGDSTIQMRAELVAANTLGRHTARHQGMSHAVALIERGAGHV</sequence>
<dbReference type="EMBL" id="NEVJ01000002">
    <property type="protein sequence ID" value="OZI23729.1"/>
    <property type="molecule type" value="Genomic_DNA"/>
</dbReference>
<protein>
    <submittedName>
        <fullName evidence="1">Uncharacterized protein</fullName>
    </submittedName>
</protein>
<organism evidence="1 2">
    <name type="scientific">Bordetella genomosp. 9</name>
    <dbReference type="NCBI Taxonomy" id="1416803"/>
    <lineage>
        <taxon>Bacteria</taxon>
        <taxon>Pseudomonadati</taxon>
        <taxon>Pseudomonadota</taxon>
        <taxon>Betaproteobacteria</taxon>
        <taxon>Burkholderiales</taxon>
        <taxon>Alcaligenaceae</taxon>
        <taxon>Bordetella</taxon>
    </lineage>
</organism>
<accession>A0A261RFC7</accession>
<dbReference type="Proteomes" id="UP000216857">
    <property type="component" value="Unassembled WGS sequence"/>
</dbReference>
<evidence type="ECO:0000313" key="1">
    <source>
        <dbReference type="EMBL" id="OZI23729.1"/>
    </source>
</evidence>
<gene>
    <name evidence="1" type="ORF">CAL26_09875</name>
</gene>
<evidence type="ECO:0000313" key="2">
    <source>
        <dbReference type="Proteomes" id="UP000216857"/>
    </source>
</evidence>
<proteinExistence type="predicted"/>
<dbReference type="AlphaFoldDB" id="A0A261RFC7"/>